<protein>
    <recommendedName>
        <fullName evidence="6">Metallo-beta-lactamase domain-containing protein</fullName>
    </recommendedName>
</protein>
<keyword evidence="2" id="KW-0540">Nuclease</keyword>
<dbReference type="PROSITE" id="PS50084">
    <property type="entry name" value="KH_TYPE_1"/>
    <property type="match status" value="1"/>
</dbReference>
<dbReference type="Gene3D" id="3.30.300.230">
    <property type="match status" value="1"/>
</dbReference>
<dbReference type="PANTHER" id="PTHR11203:SF51">
    <property type="entry name" value="CLEAVAGE AND POLYADENYLATION SPECIFICITY FACTOR"/>
    <property type="match status" value="1"/>
</dbReference>
<comment type="caution">
    <text evidence="5">The sequence shown here is derived from an EMBL/GenBank/DDBJ whole genome shotgun (WGS) entry which is preliminary data.</text>
</comment>
<proteinExistence type="predicted"/>
<name>X0VUT5_9ZZZZ</name>
<dbReference type="InterPro" id="IPR033769">
    <property type="entry name" value="TffA_KH"/>
</dbReference>
<feature type="non-terminal residue" evidence="5">
    <location>
        <position position="253"/>
    </location>
</feature>
<evidence type="ECO:0000256" key="2">
    <source>
        <dbReference type="ARBA" id="ARBA00022722"/>
    </source>
</evidence>
<dbReference type="SUPFAM" id="SSF54814">
    <property type="entry name" value="Prokaryotic type KH domain (KH-domain type II)"/>
    <property type="match status" value="1"/>
</dbReference>
<dbReference type="InterPro" id="IPR050698">
    <property type="entry name" value="MBL"/>
</dbReference>
<reference evidence="5" key="1">
    <citation type="journal article" date="2014" name="Front. Microbiol.">
        <title>High frequency of phylogenetically diverse reductive dehalogenase-homologous genes in deep subseafloor sedimentary metagenomes.</title>
        <authorList>
            <person name="Kawai M."/>
            <person name="Futagami T."/>
            <person name="Toyoda A."/>
            <person name="Takaki Y."/>
            <person name="Nishi S."/>
            <person name="Hori S."/>
            <person name="Arai W."/>
            <person name="Tsubouchi T."/>
            <person name="Morono Y."/>
            <person name="Uchiyama I."/>
            <person name="Ito T."/>
            <person name="Fujiyama A."/>
            <person name="Inagaki F."/>
            <person name="Takami H."/>
        </authorList>
    </citation>
    <scope>NUCLEOTIDE SEQUENCE</scope>
    <source>
        <strain evidence="5">Expedition CK06-06</strain>
    </source>
</reference>
<dbReference type="InterPro" id="IPR001279">
    <property type="entry name" value="Metallo-B-lactamas"/>
</dbReference>
<dbReference type="AlphaFoldDB" id="X0VUT5"/>
<gene>
    <name evidence="5" type="ORF">S01H1_59638</name>
</gene>
<sequence>MGSHNNEYVDIREAINDALPKSAAISAVEYEGPEIAIYSKAPKILLDDGDMIKSLARKMRKRIVVRSAPEVRITHEDAEKAVRELVPADAEITSIDFDDSRGEVIIEAQKPGLVIGRSGTTLREITRHTFWRPTVMRTPPIESKLIKQIRYIIQSEAASRNKSFREIGRRIHRRSLVDNGWIRLTAMGGFREVGRQCMLLQTSESSILIECGVNVGTPTRAFPRLDMPEFNIDKLDAVVITHAHLDHCGMVPF</sequence>
<comment type="cofactor">
    <cofactor evidence="1">
        <name>Zn(2+)</name>
        <dbReference type="ChEBI" id="CHEBI:29105"/>
    </cofactor>
</comment>
<dbReference type="SUPFAM" id="SSF56281">
    <property type="entry name" value="Metallo-hydrolase/oxidoreductase"/>
    <property type="match status" value="1"/>
</dbReference>
<evidence type="ECO:0000313" key="5">
    <source>
        <dbReference type="EMBL" id="GAG14897.1"/>
    </source>
</evidence>
<keyword evidence="2" id="KW-0378">Hydrolase</keyword>
<evidence type="ECO:0000259" key="3">
    <source>
        <dbReference type="Pfam" id="PF00753"/>
    </source>
</evidence>
<evidence type="ECO:0000259" key="4">
    <source>
        <dbReference type="Pfam" id="PF17214"/>
    </source>
</evidence>
<accession>X0VUT5</accession>
<dbReference type="PANTHER" id="PTHR11203">
    <property type="entry name" value="CLEAVAGE AND POLYADENYLATION SPECIFICITY FACTOR FAMILY MEMBER"/>
    <property type="match status" value="1"/>
</dbReference>
<dbReference type="Pfam" id="PF17214">
    <property type="entry name" value="KH_TffA"/>
    <property type="match status" value="1"/>
</dbReference>
<feature type="domain" description="Metallo-beta-lactamase" evidence="3">
    <location>
        <begin position="195"/>
        <end position="249"/>
    </location>
</feature>
<dbReference type="Gene3D" id="3.30.300.20">
    <property type="match status" value="1"/>
</dbReference>
<dbReference type="GO" id="GO:0004521">
    <property type="term" value="F:RNA endonuclease activity"/>
    <property type="evidence" value="ECO:0007669"/>
    <property type="project" value="TreeGrafter"/>
</dbReference>
<dbReference type="InterPro" id="IPR036866">
    <property type="entry name" value="RibonucZ/Hydroxyglut_hydro"/>
</dbReference>
<dbReference type="EMBL" id="BARS01039017">
    <property type="protein sequence ID" value="GAG14897.1"/>
    <property type="molecule type" value="Genomic_DNA"/>
</dbReference>
<evidence type="ECO:0008006" key="6">
    <source>
        <dbReference type="Google" id="ProtNLM"/>
    </source>
</evidence>
<dbReference type="GO" id="GO:0003723">
    <property type="term" value="F:RNA binding"/>
    <property type="evidence" value="ECO:0007669"/>
    <property type="project" value="InterPro"/>
</dbReference>
<dbReference type="Gene3D" id="3.60.15.10">
    <property type="entry name" value="Ribonuclease Z/Hydroxyacylglutathione hydrolase-like"/>
    <property type="match status" value="1"/>
</dbReference>
<evidence type="ECO:0000256" key="1">
    <source>
        <dbReference type="ARBA" id="ARBA00001947"/>
    </source>
</evidence>
<dbReference type="Pfam" id="PF00753">
    <property type="entry name" value="Lactamase_B"/>
    <property type="match status" value="1"/>
</dbReference>
<dbReference type="InterPro" id="IPR009019">
    <property type="entry name" value="KH_sf_prok-type"/>
</dbReference>
<organism evidence="5">
    <name type="scientific">marine sediment metagenome</name>
    <dbReference type="NCBI Taxonomy" id="412755"/>
    <lineage>
        <taxon>unclassified sequences</taxon>
        <taxon>metagenomes</taxon>
        <taxon>ecological metagenomes</taxon>
    </lineage>
</organism>
<dbReference type="InterPro" id="IPR015946">
    <property type="entry name" value="KH_dom-like_a/b"/>
</dbReference>
<dbReference type="CDD" id="cd02410">
    <property type="entry name" value="KH-II_CPSF_arch_rpt2"/>
    <property type="match status" value="1"/>
</dbReference>
<dbReference type="CDD" id="cd22532">
    <property type="entry name" value="KH-II_CPSF_arch_rpt1"/>
    <property type="match status" value="1"/>
</dbReference>
<feature type="domain" description="Transcription termination factor FttA KH" evidence="4">
    <location>
        <begin position="9"/>
        <end position="72"/>
    </location>
</feature>